<gene>
    <name evidence="4" type="ORF">YM304_31410</name>
</gene>
<dbReference type="RefSeq" id="WP_015442702.1">
    <property type="nucleotide sequence ID" value="NC_020520.1"/>
</dbReference>
<reference evidence="4 5" key="1">
    <citation type="journal article" date="2013" name="Int. J. Syst. Evol. Microbiol.">
        <title>Ilumatobacter nonamiense sp. nov. and Ilumatobacter coccineum sp. nov., isolated from seashore sand.</title>
        <authorList>
            <person name="Matsumoto A."/>
            <person name="Kasai H."/>
            <person name="Matsuo Y."/>
            <person name="Shizuri Y."/>
            <person name="Ichikawa N."/>
            <person name="Fujita N."/>
            <person name="Omura S."/>
            <person name="Takahashi Y."/>
        </authorList>
    </citation>
    <scope>NUCLEOTIDE SEQUENCE [LARGE SCALE GENOMIC DNA]</scope>
    <source>
        <strain evidence="5">NBRC 103263 / KCTC 29153 / YM16-304</strain>
    </source>
</reference>
<protein>
    <recommendedName>
        <fullName evidence="3">HTH tetR-type domain-containing protein</fullName>
    </recommendedName>
</protein>
<dbReference type="PROSITE" id="PS50977">
    <property type="entry name" value="HTH_TETR_2"/>
    <property type="match status" value="1"/>
</dbReference>
<evidence type="ECO:0000313" key="5">
    <source>
        <dbReference type="Proteomes" id="UP000011863"/>
    </source>
</evidence>
<dbReference type="EMBL" id="AP012057">
    <property type="protein sequence ID" value="BAN03455.1"/>
    <property type="molecule type" value="Genomic_DNA"/>
</dbReference>
<keyword evidence="1 2" id="KW-0238">DNA-binding</keyword>
<evidence type="ECO:0000313" key="4">
    <source>
        <dbReference type="EMBL" id="BAN03455.1"/>
    </source>
</evidence>
<evidence type="ECO:0000256" key="2">
    <source>
        <dbReference type="PROSITE-ProRule" id="PRU00335"/>
    </source>
</evidence>
<keyword evidence="5" id="KW-1185">Reference proteome</keyword>
<organism evidence="4 5">
    <name type="scientific">Ilumatobacter coccineus (strain NBRC 103263 / KCTC 29153 / YM16-304)</name>
    <dbReference type="NCBI Taxonomy" id="1313172"/>
    <lineage>
        <taxon>Bacteria</taxon>
        <taxon>Bacillati</taxon>
        <taxon>Actinomycetota</taxon>
        <taxon>Acidimicrobiia</taxon>
        <taxon>Acidimicrobiales</taxon>
        <taxon>Ilumatobacteraceae</taxon>
        <taxon>Ilumatobacter</taxon>
    </lineage>
</organism>
<dbReference type="Proteomes" id="UP000011863">
    <property type="component" value="Chromosome"/>
</dbReference>
<name>A0A6C7EEI2_ILUCY</name>
<feature type="domain" description="HTH tetR-type" evidence="3">
    <location>
        <begin position="17"/>
        <end position="76"/>
    </location>
</feature>
<accession>A0A6C7EEI2</accession>
<dbReference type="OrthoDB" id="8688418at2"/>
<proteinExistence type="predicted"/>
<dbReference type="InterPro" id="IPR001647">
    <property type="entry name" value="HTH_TetR"/>
</dbReference>
<dbReference type="Gene3D" id="1.10.357.10">
    <property type="entry name" value="Tetracycline Repressor, domain 2"/>
    <property type="match status" value="1"/>
</dbReference>
<evidence type="ECO:0000256" key="1">
    <source>
        <dbReference type="ARBA" id="ARBA00023125"/>
    </source>
</evidence>
<feature type="DNA-binding region" description="H-T-H motif" evidence="2">
    <location>
        <begin position="39"/>
        <end position="58"/>
    </location>
</feature>
<dbReference type="InterPro" id="IPR009057">
    <property type="entry name" value="Homeodomain-like_sf"/>
</dbReference>
<dbReference type="GO" id="GO:0003677">
    <property type="term" value="F:DNA binding"/>
    <property type="evidence" value="ECO:0007669"/>
    <property type="project" value="UniProtKB-UniRule"/>
</dbReference>
<evidence type="ECO:0000259" key="3">
    <source>
        <dbReference type="PROSITE" id="PS50977"/>
    </source>
</evidence>
<sequence length="210" mass="23196">MPHDPATPVDGRRARRERSRAAVIDAVFALIDDGKVPPAVDQIAERSGVSVSSIFRMFDGLDDMRSQAFVEFEARYGHLLAVDFDEAAAVDDRIDRLVRSRIDLFAAAGSLMALARQRSLDHEPMADRVSNQRMLLAEQTQQCLRAETSRLTPTEAANLVALVDAATSPEAFEVLRASHGRTRRQIERTWRRAVTALVAAWSDGNQGDPA</sequence>
<dbReference type="SUPFAM" id="SSF46689">
    <property type="entry name" value="Homeodomain-like"/>
    <property type="match status" value="1"/>
</dbReference>
<dbReference type="AlphaFoldDB" id="A0A6C7EEI2"/>
<dbReference type="KEGG" id="aym:YM304_31410"/>